<gene>
    <name evidence="2" type="ORF">Bpfe_009263</name>
</gene>
<reference evidence="2" key="2">
    <citation type="submission" date="2023-04" db="EMBL/GenBank/DDBJ databases">
        <authorList>
            <person name="Bu L."/>
            <person name="Lu L."/>
            <person name="Laidemitt M.R."/>
            <person name="Zhang S.M."/>
            <person name="Mutuku M."/>
            <person name="Mkoji G."/>
            <person name="Steinauer M."/>
            <person name="Loker E.S."/>
        </authorList>
    </citation>
    <scope>NUCLEOTIDE SEQUENCE</scope>
    <source>
        <strain evidence="2">KasaAsao</strain>
        <tissue evidence="2">Whole Snail</tissue>
    </source>
</reference>
<evidence type="ECO:0000313" key="2">
    <source>
        <dbReference type="EMBL" id="KAK0061457.1"/>
    </source>
</evidence>
<feature type="region of interest" description="Disordered" evidence="1">
    <location>
        <begin position="79"/>
        <end position="100"/>
    </location>
</feature>
<proteinExistence type="predicted"/>
<dbReference type="EMBL" id="JASAOG010000030">
    <property type="protein sequence ID" value="KAK0061457.1"/>
    <property type="molecule type" value="Genomic_DNA"/>
</dbReference>
<comment type="caution">
    <text evidence="2">The sequence shown here is derived from an EMBL/GenBank/DDBJ whole genome shotgun (WGS) entry which is preliminary data.</text>
</comment>
<name>A0AAD8FDZ4_BIOPF</name>
<protein>
    <submittedName>
        <fullName evidence="2">Uncharacterized protein</fullName>
    </submittedName>
</protein>
<evidence type="ECO:0000256" key="1">
    <source>
        <dbReference type="SAM" id="MobiDB-lite"/>
    </source>
</evidence>
<keyword evidence="3" id="KW-1185">Reference proteome</keyword>
<dbReference type="AlphaFoldDB" id="A0AAD8FDZ4"/>
<organism evidence="2 3">
    <name type="scientific">Biomphalaria pfeifferi</name>
    <name type="common">Bloodfluke planorb</name>
    <name type="synonym">Freshwater snail</name>
    <dbReference type="NCBI Taxonomy" id="112525"/>
    <lineage>
        <taxon>Eukaryota</taxon>
        <taxon>Metazoa</taxon>
        <taxon>Spiralia</taxon>
        <taxon>Lophotrochozoa</taxon>
        <taxon>Mollusca</taxon>
        <taxon>Gastropoda</taxon>
        <taxon>Heterobranchia</taxon>
        <taxon>Euthyneura</taxon>
        <taxon>Panpulmonata</taxon>
        <taxon>Hygrophila</taxon>
        <taxon>Lymnaeoidea</taxon>
        <taxon>Planorbidae</taxon>
        <taxon>Biomphalaria</taxon>
    </lineage>
</organism>
<accession>A0AAD8FDZ4</accession>
<evidence type="ECO:0000313" key="3">
    <source>
        <dbReference type="Proteomes" id="UP001233172"/>
    </source>
</evidence>
<reference evidence="2" key="1">
    <citation type="journal article" date="2023" name="PLoS Negl. Trop. Dis.">
        <title>A genome sequence for Biomphalaria pfeifferi, the major vector snail for the human-infecting parasite Schistosoma mansoni.</title>
        <authorList>
            <person name="Bu L."/>
            <person name="Lu L."/>
            <person name="Laidemitt M.R."/>
            <person name="Zhang S.M."/>
            <person name="Mutuku M."/>
            <person name="Mkoji G."/>
            <person name="Steinauer M."/>
            <person name="Loker E.S."/>
        </authorList>
    </citation>
    <scope>NUCLEOTIDE SEQUENCE</scope>
    <source>
        <strain evidence="2">KasaAsao</strain>
    </source>
</reference>
<dbReference type="Proteomes" id="UP001233172">
    <property type="component" value="Unassembled WGS sequence"/>
</dbReference>
<sequence length="124" mass="13011">MPEHYRRLMVKASGQFQGVAKAKLAKISFQDYNCTVNMSEVSSCFGMLPNGGFATAAMLRPASAVVILNGLPGVSPEFGQSLDLTSRRHRPGSSDRHETGVESSVILGGGVVNVEVGADTVGSI</sequence>